<dbReference type="Proteomes" id="UP001176517">
    <property type="component" value="Unassembled WGS sequence"/>
</dbReference>
<gene>
    <name evidence="2" type="ORF">OC846_006760</name>
</gene>
<keyword evidence="3" id="KW-1185">Reference proteome</keyword>
<evidence type="ECO:0000313" key="2">
    <source>
        <dbReference type="EMBL" id="KAK0542371.1"/>
    </source>
</evidence>
<comment type="caution">
    <text evidence="2">The sequence shown here is derived from an EMBL/GenBank/DDBJ whole genome shotgun (WGS) entry which is preliminary data.</text>
</comment>
<feature type="region of interest" description="Disordered" evidence="1">
    <location>
        <begin position="1"/>
        <end position="20"/>
    </location>
</feature>
<feature type="compositionally biased region" description="Basic and acidic residues" evidence="1">
    <location>
        <begin position="1"/>
        <end position="11"/>
    </location>
</feature>
<dbReference type="EMBL" id="JAPDMZ010000542">
    <property type="protein sequence ID" value="KAK0542371.1"/>
    <property type="molecule type" value="Genomic_DNA"/>
</dbReference>
<organism evidence="2 3">
    <name type="scientific">Tilletia horrida</name>
    <dbReference type="NCBI Taxonomy" id="155126"/>
    <lineage>
        <taxon>Eukaryota</taxon>
        <taxon>Fungi</taxon>
        <taxon>Dikarya</taxon>
        <taxon>Basidiomycota</taxon>
        <taxon>Ustilaginomycotina</taxon>
        <taxon>Exobasidiomycetes</taxon>
        <taxon>Tilletiales</taxon>
        <taxon>Tilletiaceae</taxon>
        <taxon>Tilletia</taxon>
    </lineage>
</organism>
<name>A0AAN6GIY1_9BASI</name>
<accession>A0AAN6GIY1</accession>
<proteinExistence type="predicted"/>
<sequence>MALAAHDDQHYQQHPHQLSYALHQQHQYPYPSFSPSSTYNSYRHPYGSLNAGSIGKTSSPSAMWAYPLQADGSLASSTGAGMYSPYTLPPSGMLQPISTVIKPK</sequence>
<protein>
    <submittedName>
        <fullName evidence="2">Uncharacterized protein</fullName>
    </submittedName>
</protein>
<feature type="non-terminal residue" evidence="2">
    <location>
        <position position="104"/>
    </location>
</feature>
<evidence type="ECO:0000256" key="1">
    <source>
        <dbReference type="SAM" id="MobiDB-lite"/>
    </source>
</evidence>
<dbReference type="AlphaFoldDB" id="A0AAN6GIY1"/>
<evidence type="ECO:0000313" key="3">
    <source>
        <dbReference type="Proteomes" id="UP001176517"/>
    </source>
</evidence>
<reference evidence="2" key="1">
    <citation type="journal article" date="2023" name="PhytoFront">
        <title>Draft Genome Resources of Seven Strains of Tilletia horrida, Causal Agent of Kernel Smut of Rice.</title>
        <authorList>
            <person name="Khanal S."/>
            <person name="Antony Babu S."/>
            <person name="Zhou X.G."/>
        </authorList>
    </citation>
    <scope>NUCLEOTIDE SEQUENCE</scope>
    <source>
        <strain evidence="2">TX6</strain>
    </source>
</reference>